<dbReference type="SUPFAM" id="SSF53756">
    <property type="entry name" value="UDP-Glycosyltransferase/glycogen phosphorylase"/>
    <property type="match status" value="1"/>
</dbReference>
<feature type="domain" description="Glycosyltransferase subfamily 4-like N-terminal" evidence="2">
    <location>
        <begin position="86"/>
        <end position="201"/>
    </location>
</feature>
<sequence>MSRLKIVVLSSLFPSSVRKQSGLFVRERMFRVGRFADIEVVSPVPWFPGQSIIRWFKPNYRPMPALKEVQHGITVHFPRFLAIPGLFRQWDGAMMARAAKRTIVQIDKEQGVDIIDSHFTYPDGLAATEIAKSLAKKVTITLRGTELSHSLDPLKKPLLLAAWEQADHMICVSQSLKDLAISIGAQQDKFTVVGNGVDTDKFTVIEQKLARQKLAIDTDSNVMITVGGLVKRKGFHRVIACMPELLKTYPKLVYLIVGGASAEGNIEQELKQQCKELGVEKHVRFLGSLPPEQLSVPLSAADIFVLATANEGWANVILESMACGTPVIATDVGGNKEVVNSDSVGEIVPFDDHHALLTAINSGLSKNWDRTAIIEYANNNHWDTRMTKLNTLFQSLVKDTEQ</sequence>
<evidence type="ECO:0000313" key="3">
    <source>
        <dbReference type="EMBL" id="GAA0856930.1"/>
    </source>
</evidence>
<dbReference type="Gene3D" id="3.40.50.2000">
    <property type="entry name" value="Glycogen Phosphorylase B"/>
    <property type="match status" value="2"/>
</dbReference>
<dbReference type="InterPro" id="IPR050194">
    <property type="entry name" value="Glycosyltransferase_grp1"/>
</dbReference>
<dbReference type="PANTHER" id="PTHR45947:SF15">
    <property type="entry name" value="TEICHURONIC ACID BIOSYNTHESIS GLYCOSYLTRANSFERASE TUAC-RELATED"/>
    <property type="match status" value="1"/>
</dbReference>
<dbReference type="RefSeq" id="WP_343859592.1">
    <property type="nucleotide sequence ID" value="NZ_BAAAFD010000005.1"/>
</dbReference>
<keyword evidence="4" id="KW-1185">Reference proteome</keyword>
<dbReference type="Pfam" id="PF00534">
    <property type="entry name" value="Glycos_transf_1"/>
    <property type="match status" value="1"/>
</dbReference>
<dbReference type="EMBL" id="BAAAFD010000005">
    <property type="protein sequence ID" value="GAA0856930.1"/>
    <property type="molecule type" value="Genomic_DNA"/>
</dbReference>
<name>A0ABN1LJP5_9ALTE</name>
<reference evidence="3 4" key="1">
    <citation type="journal article" date="2019" name="Int. J. Syst. Evol. Microbiol.">
        <title>The Global Catalogue of Microorganisms (GCM) 10K type strain sequencing project: providing services to taxonomists for standard genome sequencing and annotation.</title>
        <authorList>
            <consortium name="The Broad Institute Genomics Platform"/>
            <consortium name="The Broad Institute Genome Sequencing Center for Infectious Disease"/>
            <person name="Wu L."/>
            <person name="Ma J."/>
        </authorList>
    </citation>
    <scope>NUCLEOTIDE SEQUENCE [LARGE SCALE GENOMIC DNA]</scope>
    <source>
        <strain evidence="3 4">JCM 15896</strain>
    </source>
</reference>
<accession>A0ABN1LJP5</accession>
<protein>
    <submittedName>
        <fullName evidence="3">Glycosyltransferase family 4 protein</fullName>
    </submittedName>
</protein>
<organism evidence="3 4">
    <name type="scientific">Aliiglaciecola litoralis</name>
    <dbReference type="NCBI Taxonomy" id="582857"/>
    <lineage>
        <taxon>Bacteria</taxon>
        <taxon>Pseudomonadati</taxon>
        <taxon>Pseudomonadota</taxon>
        <taxon>Gammaproteobacteria</taxon>
        <taxon>Alteromonadales</taxon>
        <taxon>Alteromonadaceae</taxon>
        <taxon>Aliiglaciecola</taxon>
    </lineage>
</organism>
<dbReference type="InterPro" id="IPR001296">
    <property type="entry name" value="Glyco_trans_1"/>
</dbReference>
<feature type="domain" description="Glycosyl transferase family 1" evidence="1">
    <location>
        <begin position="208"/>
        <end position="378"/>
    </location>
</feature>
<evidence type="ECO:0000259" key="2">
    <source>
        <dbReference type="Pfam" id="PF13439"/>
    </source>
</evidence>
<evidence type="ECO:0000313" key="4">
    <source>
        <dbReference type="Proteomes" id="UP001500359"/>
    </source>
</evidence>
<gene>
    <name evidence="3" type="ORF">GCM10009114_20710</name>
</gene>
<comment type="caution">
    <text evidence="3">The sequence shown here is derived from an EMBL/GenBank/DDBJ whole genome shotgun (WGS) entry which is preliminary data.</text>
</comment>
<dbReference type="InterPro" id="IPR028098">
    <property type="entry name" value="Glyco_trans_4-like_N"/>
</dbReference>
<dbReference type="Pfam" id="PF13439">
    <property type="entry name" value="Glyco_transf_4"/>
    <property type="match status" value="1"/>
</dbReference>
<proteinExistence type="predicted"/>
<dbReference type="Proteomes" id="UP001500359">
    <property type="component" value="Unassembled WGS sequence"/>
</dbReference>
<evidence type="ECO:0000259" key="1">
    <source>
        <dbReference type="Pfam" id="PF00534"/>
    </source>
</evidence>
<dbReference type="PANTHER" id="PTHR45947">
    <property type="entry name" value="SULFOQUINOVOSYL TRANSFERASE SQD2"/>
    <property type="match status" value="1"/>
</dbReference>